<comment type="caution">
    <text evidence="1">The sequence shown here is derived from an EMBL/GenBank/DDBJ whole genome shotgun (WGS) entry which is preliminary data.</text>
</comment>
<dbReference type="AlphaFoldDB" id="A0A5R9G8B0"/>
<dbReference type="Proteomes" id="UP000309676">
    <property type="component" value="Unassembled WGS sequence"/>
</dbReference>
<gene>
    <name evidence="1" type="ORF">FE782_11355</name>
</gene>
<reference evidence="1 2" key="1">
    <citation type="submission" date="2019-05" db="EMBL/GenBank/DDBJ databases">
        <authorList>
            <person name="Narsing Rao M.P."/>
            <person name="Li W.J."/>
        </authorList>
    </citation>
    <scope>NUCLEOTIDE SEQUENCE [LARGE SCALE GENOMIC DNA]</scope>
    <source>
        <strain evidence="1 2">SYSU_K30003</strain>
    </source>
</reference>
<name>A0A5R9G8B0_9BACL</name>
<organism evidence="1 2">
    <name type="scientific">Paenibacillus antri</name>
    <dbReference type="NCBI Taxonomy" id="2582848"/>
    <lineage>
        <taxon>Bacteria</taxon>
        <taxon>Bacillati</taxon>
        <taxon>Bacillota</taxon>
        <taxon>Bacilli</taxon>
        <taxon>Bacillales</taxon>
        <taxon>Paenibacillaceae</taxon>
        <taxon>Paenibacillus</taxon>
    </lineage>
</organism>
<evidence type="ECO:0000313" key="1">
    <source>
        <dbReference type="EMBL" id="TLS51971.1"/>
    </source>
</evidence>
<dbReference type="EMBL" id="VCIW01000006">
    <property type="protein sequence ID" value="TLS51971.1"/>
    <property type="molecule type" value="Genomic_DNA"/>
</dbReference>
<accession>A0A5R9G8B0</accession>
<evidence type="ECO:0000313" key="2">
    <source>
        <dbReference type="Proteomes" id="UP000309676"/>
    </source>
</evidence>
<proteinExistence type="predicted"/>
<protein>
    <submittedName>
        <fullName evidence="1">Uncharacterized protein</fullName>
    </submittedName>
</protein>
<keyword evidence="2" id="KW-1185">Reference proteome</keyword>
<sequence length="68" mass="7347">MIVMFENELRARLNERVQVVTSAETVSGVLVGVASAAVTVRVAQYPGYGGAEDVTVRMDAIAYVRLFV</sequence>